<dbReference type="PANTHER" id="PTHR33747">
    <property type="entry name" value="UPF0225 PROTEIN SCO1677"/>
    <property type="match status" value="1"/>
</dbReference>
<dbReference type="GeneID" id="96257430"/>
<organism evidence="4 5">
    <name type="scientific">Streptomyces smyrnaeus</name>
    <dbReference type="NCBI Taxonomy" id="1387713"/>
    <lineage>
        <taxon>Bacteria</taxon>
        <taxon>Bacillati</taxon>
        <taxon>Actinomycetota</taxon>
        <taxon>Actinomycetes</taxon>
        <taxon>Kitasatosporales</taxon>
        <taxon>Streptomycetaceae</taxon>
        <taxon>Streptomyces</taxon>
    </lineage>
</organism>
<feature type="domain" description="YchJ-like middle NTF2-like" evidence="3">
    <location>
        <begin position="46"/>
        <end position="141"/>
    </location>
</feature>
<dbReference type="Gene3D" id="3.10.450.50">
    <property type="match status" value="1"/>
</dbReference>
<name>A0ABS3XP34_9ACTN</name>
<dbReference type="PANTHER" id="PTHR33747:SF1">
    <property type="entry name" value="ADENYLATE CYCLASE-ASSOCIATED CAP C-TERMINAL DOMAIN-CONTAINING PROTEIN"/>
    <property type="match status" value="1"/>
</dbReference>
<accession>A0ABS3XP34</accession>
<feature type="region of interest" description="Disordered" evidence="2">
    <location>
        <begin position="1"/>
        <end position="21"/>
    </location>
</feature>
<keyword evidence="5" id="KW-1185">Reference proteome</keyword>
<dbReference type="InterPro" id="IPR023006">
    <property type="entry name" value="YchJ-like"/>
</dbReference>
<dbReference type="SUPFAM" id="SSF54427">
    <property type="entry name" value="NTF2-like"/>
    <property type="match status" value="1"/>
</dbReference>
<dbReference type="InterPro" id="IPR048469">
    <property type="entry name" value="YchJ-like_M"/>
</dbReference>
<comment type="similarity">
    <text evidence="1">Belongs to the UPF0225 family.</text>
</comment>
<evidence type="ECO:0000313" key="4">
    <source>
        <dbReference type="EMBL" id="MBO8197159.1"/>
    </source>
</evidence>
<dbReference type="RefSeq" id="WP_209208985.1">
    <property type="nucleotide sequence ID" value="NZ_JAFFZM010000001.1"/>
</dbReference>
<dbReference type="Proteomes" id="UP000721954">
    <property type="component" value="Unassembled WGS sequence"/>
</dbReference>
<evidence type="ECO:0000256" key="2">
    <source>
        <dbReference type="SAM" id="MobiDB-lite"/>
    </source>
</evidence>
<evidence type="ECO:0000259" key="3">
    <source>
        <dbReference type="Pfam" id="PF17775"/>
    </source>
</evidence>
<protein>
    <recommendedName>
        <fullName evidence="1">UPF0225 protein JW613_02350</fullName>
    </recommendedName>
</protein>
<reference evidence="4 5" key="1">
    <citation type="submission" date="2021-02" db="EMBL/GenBank/DDBJ databases">
        <title>Streptomyces spirodelae sp. nov., isolated from duckweed.</title>
        <authorList>
            <person name="Saimee Y."/>
            <person name="Duangmal K."/>
        </authorList>
    </citation>
    <scope>NUCLEOTIDE SEQUENCE [LARGE SCALE GENOMIC DNA]</scope>
    <source>
        <strain evidence="4 5">DSM 42105</strain>
    </source>
</reference>
<sequence>MPRRKPAGAAPRRATPTTSLTDCPCGAGRYAQCCGRAHRGEAAPATPEELMRSRYSAFVLGDTAYLLRTWHPETRPATLDLTGGPRWTGLEILDTTGGSAFHREGTVTFRAHHLGTGGEPGTQEERSRFARVDGVWMYVDGTVA</sequence>
<dbReference type="InterPro" id="IPR032710">
    <property type="entry name" value="NTF2-like_dom_sf"/>
</dbReference>
<dbReference type="Pfam" id="PF17775">
    <property type="entry name" value="YchJ_M-like"/>
    <property type="match status" value="1"/>
</dbReference>
<gene>
    <name evidence="4" type="ORF">JW613_02350</name>
</gene>
<evidence type="ECO:0000313" key="5">
    <source>
        <dbReference type="Proteomes" id="UP000721954"/>
    </source>
</evidence>
<dbReference type="EMBL" id="JAFFZM010000001">
    <property type="protein sequence ID" value="MBO8197159.1"/>
    <property type="molecule type" value="Genomic_DNA"/>
</dbReference>
<evidence type="ECO:0000256" key="1">
    <source>
        <dbReference type="HAMAP-Rule" id="MF_00612"/>
    </source>
</evidence>
<dbReference type="HAMAP" id="MF_00612">
    <property type="entry name" value="UPF0225"/>
    <property type="match status" value="1"/>
</dbReference>
<comment type="caution">
    <text evidence="4">The sequence shown here is derived from an EMBL/GenBank/DDBJ whole genome shotgun (WGS) entry which is preliminary data.</text>
</comment>
<proteinExistence type="inferred from homology"/>
<feature type="compositionally biased region" description="Low complexity" evidence="2">
    <location>
        <begin position="7"/>
        <end position="21"/>
    </location>
</feature>